<dbReference type="GO" id="GO:0047244">
    <property type="term" value="F:N-acetylglucosaminyldiphosphoundecaprenol N-acetyl-beta-D-mannosaminyltransferase activity"/>
    <property type="evidence" value="ECO:0007669"/>
    <property type="project" value="UniProtKB-UniRule"/>
</dbReference>
<proteinExistence type="inferred from homology"/>
<keyword evidence="3 5" id="KW-0777">Teichoic acid biosynthesis</keyword>
<comment type="similarity">
    <text evidence="5">Belongs to the glycosyltransferase 26 family. TagA/TarA subfamily.</text>
</comment>
<dbReference type="NCBIfam" id="TIGR00696">
    <property type="entry name" value="wecG_tagA_cpsF"/>
    <property type="match status" value="1"/>
</dbReference>
<gene>
    <name evidence="6" type="ORF">CJ229_008625</name>
</gene>
<dbReference type="AlphaFoldDB" id="A0AAF0YHR2"/>
<keyword evidence="1 5" id="KW-0328">Glycosyltransferase</keyword>
<comment type="catalytic activity">
    <reaction evidence="5">
        <text>UDP-N-acetyl-alpha-D-mannosamine + N-acetyl-alpha-D-glucosaminyl-di-trans,octa-cis-undecaprenyl diphosphate = N-acetyl-beta-D-mannosaminyl-(1-&gt;4)-N-acetyl-alpha-D-glucosaminyl di-trans,octa-cis-undecaprenyl diphosphate + UDP + H(+)</text>
        <dbReference type="Rhea" id="RHEA:16053"/>
        <dbReference type="ChEBI" id="CHEBI:15378"/>
        <dbReference type="ChEBI" id="CHEBI:58223"/>
        <dbReference type="ChEBI" id="CHEBI:62959"/>
        <dbReference type="ChEBI" id="CHEBI:68623"/>
        <dbReference type="ChEBI" id="CHEBI:132210"/>
        <dbReference type="EC" id="2.4.1.187"/>
    </reaction>
</comment>
<keyword evidence="2 5" id="KW-0808">Transferase</keyword>
<dbReference type="InterPro" id="IPR034714">
    <property type="entry name" value="TagA_TarA"/>
</dbReference>
<name>A0AAF0YHR2_9STAP</name>
<evidence type="ECO:0000313" key="6">
    <source>
        <dbReference type="EMBL" id="WOS96133.1"/>
    </source>
</evidence>
<evidence type="ECO:0000256" key="5">
    <source>
        <dbReference type="HAMAP-Rule" id="MF_02070"/>
    </source>
</evidence>
<reference evidence="7" key="1">
    <citation type="submission" date="2017-09" db="EMBL/GenBank/DDBJ databases">
        <title>Bacterial strain isolated from the female urinary microbiota.</title>
        <authorList>
            <person name="Thomas-White K."/>
            <person name="Kumar N."/>
            <person name="Forster S."/>
            <person name="Putonti C."/>
            <person name="Lawley T."/>
            <person name="Wolfe A.J."/>
        </authorList>
    </citation>
    <scope>NUCLEOTIDE SEQUENCE [LARGE SCALE GENOMIC DNA]</scope>
    <source>
        <strain evidence="7">UMB0959</strain>
    </source>
</reference>
<dbReference type="EC" id="2.4.1.187" evidence="5"/>
<dbReference type="InterPro" id="IPR004629">
    <property type="entry name" value="WecG_TagA_CpsF"/>
</dbReference>
<organism evidence="6 7">
    <name type="scientific">Nosocomiicoccus massiliensis</name>
    <dbReference type="NCBI Taxonomy" id="1232430"/>
    <lineage>
        <taxon>Bacteria</taxon>
        <taxon>Bacillati</taxon>
        <taxon>Bacillota</taxon>
        <taxon>Bacilli</taxon>
        <taxon>Bacillales</taxon>
        <taxon>Staphylococcaceae</taxon>
        <taxon>Nosocomiicoccus</taxon>
    </lineage>
</organism>
<sequence length="241" mass="27896">MIKRVVHLLEIPFVNTTHEQFVDELKRRLEQKEKTFVVTANPGILMKTKEDNEFQHVVKRADYVTPDGIGVVLLSKLKRRPLKERITGFDLTVDLLQYADDENLSVYLLGAKESVNKEAARQIQSTYPNLNIVGRHHGYIDIDDEKIHDEIYEQSPDIVFVALGAPKQELFIDRHIKNAQKGLFIGVGGSLDVHAKAVKRAPDIWIKLNLEWLYRMIKQPERIKRNIKVFSFMIKTLLKND</sequence>
<dbReference type="Pfam" id="PF03808">
    <property type="entry name" value="Glyco_tran_WecG"/>
    <property type="match status" value="1"/>
</dbReference>
<dbReference type="EMBL" id="CP136964">
    <property type="protein sequence ID" value="WOS96133.1"/>
    <property type="molecule type" value="Genomic_DNA"/>
</dbReference>
<protein>
    <recommendedName>
        <fullName evidence="5">N-acetylglucosaminyldiphosphoundecaprenol N-acetyl-beta-D-mannosaminyltransferase</fullName>
        <ecNumber evidence="5">2.4.1.187</ecNumber>
    </recommendedName>
    <alternativeName>
        <fullName evidence="5">N-acetylmannosaminyltransferase</fullName>
    </alternativeName>
    <alternativeName>
        <fullName evidence="5">UDP-N-acetylmannosamine transferase</fullName>
    </alternativeName>
    <alternativeName>
        <fullName evidence="5">UDP-N-acetylmannosamine:N-acetylglucosaminyl pyrophosphorylundecaprenol N-acetylmannosaminyltransferase</fullName>
    </alternativeName>
</protein>
<comment type="pathway">
    <text evidence="5">Cell wall biogenesis; teichoic acid biosynthesis.</text>
</comment>
<keyword evidence="4 5" id="KW-0961">Cell wall biogenesis/degradation</keyword>
<dbReference type="RefSeq" id="WP_257993682.1">
    <property type="nucleotide sequence ID" value="NZ_CP136964.1"/>
</dbReference>
<evidence type="ECO:0000256" key="2">
    <source>
        <dbReference type="ARBA" id="ARBA00022679"/>
    </source>
</evidence>
<dbReference type="PANTHER" id="PTHR34136">
    <property type="match status" value="1"/>
</dbReference>
<comment type="function">
    <text evidence="5">Catalyzes the conversion of GlcNAc-PP-undecaprenol into ManNAc-GlcNAc-PP-undecaprenol, the first committed lipid intermediate in the de novo synthesis of teichoic acid.</text>
</comment>
<dbReference type="Proteomes" id="UP000243626">
    <property type="component" value="Chromosome"/>
</dbReference>
<evidence type="ECO:0000256" key="1">
    <source>
        <dbReference type="ARBA" id="ARBA00022676"/>
    </source>
</evidence>
<dbReference type="GO" id="GO:0071555">
    <property type="term" value="P:cell wall organization"/>
    <property type="evidence" value="ECO:0007669"/>
    <property type="project" value="UniProtKB-KW"/>
</dbReference>
<evidence type="ECO:0000256" key="3">
    <source>
        <dbReference type="ARBA" id="ARBA00022944"/>
    </source>
</evidence>
<dbReference type="CDD" id="cd06533">
    <property type="entry name" value="Glyco_transf_WecG_TagA"/>
    <property type="match status" value="1"/>
</dbReference>
<dbReference type="GO" id="GO:0019350">
    <property type="term" value="P:teichoic acid biosynthetic process"/>
    <property type="evidence" value="ECO:0007669"/>
    <property type="project" value="UniProtKB-UniRule"/>
</dbReference>
<dbReference type="KEGG" id="nmy:CJ229_008625"/>
<evidence type="ECO:0000256" key="4">
    <source>
        <dbReference type="ARBA" id="ARBA00023316"/>
    </source>
</evidence>
<accession>A0AAF0YHR2</accession>
<dbReference type="PANTHER" id="PTHR34136:SF1">
    <property type="entry name" value="UDP-N-ACETYL-D-MANNOSAMINURONIC ACID TRANSFERASE"/>
    <property type="match status" value="1"/>
</dbReference>
<keyword evidence="7" id="KW-1185">Reference proteome</keyword>
<evidence type="ECO:0000313" key="7">
    <source>
        <dbReference type="Proteomes" id="UP000243626"/>
    </source>
</evidence>
<dbReference type="HAMAP" id="MF_02070">
    <property type="entry name" value="TagA_TarA"/>
    <property type="match status" value="1"/>
</dbReference>